<organism evidence="1 2">
    <name type="scientific">Panagrellus redivivus</name>
    <name type="common">Microworm</name>
    <dbReference type="NCBI Taxonomy" id="6233"/>
    <lineage>
        <taxon>Eukaryota</taxon>
        <taxon>Metazoa</taxon>
        <taxon>Ecdysozoa</taxon>
        <taxon>Nematoda</taxon>
        <taxon>Chromadorea</taxon>
        <taxon>Rhabditida</taxon>
        <taxon>Tylenchina</taxon>
        <taxon>Panagrolaimomorpha</taxon>
        <taxon>Panagrolaimoidea</taxon>
        <taxon>Panagrolaimidae</taxon>
        <taxon>Panagrellus</taxon>
    </lineage>
</organism>
<protein>
    <submittedName>
        <fullName evidence="2">Uncharacterized protein</fullName>
    </submittedName>
</protein>
<name>A0A7E4V404_PANRE</name>
<evidence type="ECO:0000313" key="2">
    <source>
        <dbReference type="WBParaSite" id="Pan_g16278.t1"/>
    </source>
</evidence>
<evidence type="ECO:0000313" key="1">
    <source>
        <dbReference type="Proteomes" id="UP000492821"/>
    </source>
</evidence>
<reference evidence="2" key="2">
    <citation type="submission" date="2020-10" db="UniProtKB">
        <authorList>
            <consortium name="WormBaseParasite"/>
        </authorList>
    </citation>
    <scope>IDENTIFICATION</scope>
</reference>
<keyword evidence="1" id="KW-1185">Reference proteome</keyword>
<dbReference type="WBParaSite" id="Pan_g16278.t1">
    <property type="protein sequence ID" value="Pan_g16278.t1"/>
    <property type="gene ID" value="Pan_g16278"/>
</dbReference>
<dbReference type="Proteomes" id="UP000492821">
    <property type="component" value="Unassembled WGS sequence"/>
</dbReference>
<dbReference type="AlphaFoldDB" id="A0A7E4V404"/>
<proteinExistence type="predicted"/>
<sequence>MTSRSVYEEEESSDIVAENIISVSFSCVVIDRIALPSPVFYSSMLFRRRPDLKRFLRFWLFLLRVFAS</sequence>
<accession>A0A7E4V404</accession>
<reference evidence="1" key="1">
    <citation type="journal article" date="2013" name="Genetics">
        <title>The draft genome and transcriptome of Panagrellus redivivus are shaped by the harsh demands of a free-living lifestyle.</title>
        <authorList>
            <person name="Srinivasan J."/>
            <person name="Dillman A.R."/>
            <person name="Macchietto M.G."/>
            <person name="Heikkinen L."/>
            <person name="Lakso M."/>
            <person name="Fracchia K.M."/>
            <person name="Antoshechkin I."/>
            <person name="Mortazavi A."/>
            <person name="Wong G."/>
            <person name="Sternberg P.W."/>
        </authorList>
    </citation>
    <scope>NUCLEOTIDE SEQUENCE [LARGE SCALE GENOMIC DNA]</scope>
    <source>
        <strain evidence="1">MT8872</strain>
    </source>
</reference>